<dbReference type="Proteomes" id="UP000230390">
    <property type="component" value="Unassembled WGS sequence"/>
</dbReference>
<evidence type="ECO:0000256" key="6">
    <source>
        <dbReference type="SAM" id="SignalP"/>
    </source>
</evidence>
<dbReference type="CDD" id="cd07185">
    <property type="entry name" value="OmpA_C-like"/>
    <property type="match status" value="1"/>
</dbReference>
<feature type="compositionally biased region" description="Basic and acidic residues" evidence="5">
    <location>
        <begin position="55"/>
        <end position="69"/>
    </location>
</feature>
<feature type="chain" id="PRO_5013936830" evidence="6">
    <location>
        <begin position="26"/>
        <end position="199"/>
    </location>
</feature>
<gene>
    <name evidence="8" type="ORF">CR105_18930</name>
</gene>
<proteinExistence type="predicted"/>
<dbReference type="PRINTS" id="PR01021">
    <property type="entry name" value="OMPADOMAIN"/>
</dbReference>
<dbReference type="AlphaFoldDB" id="A0A2G8TBA0"/>
<dbReference type="PANTHER" id="PTHR30329:SF21">
    <property type="entry name" value="LIPOPROTEIN YIAD-RELATED"/>
    <property type="match status" value="1"/>
</dbReference>
<keyword evidence="8" id="KW-0969">Cilium</keyword>
<evidence type="ECO:0000313" key="8">
    <source>
        <dbReference type="EMBL" id="PIL43337.1"/>
    </source>
</evidence>
<dbReference type="GO" id="GO:0009279">
    <property type="term" value="C:cell outer membrane"/>
    <property type="evidence" value="ECO:0007669"/>
    <property type="project" value="UniProtKB-SubCell"/>
</dbReference>
<dbReference type="Pfam" id="PF00691">
    <property type="entry name" value="OmpA"/>
    <property type="match status" value="1"/>
</dbReference>
<evidence type="ECO:0000256" key="2">
    <source>
        <dbReference type="ARBA" id="ARBA00023136"/>
    </source>
</evidence>
<keyword evidence="8" id="KW-0282">Flagellum</keyword>
<comment type="subcellular location">
    <subcellularLocation>
        <location evidence="1">Cell outer membrane</location>
    </subcellularLocation>
</comment>
<accession>A0A2G8TBA0</accession>
<dbReference type="InterPro" id="IPR006664">
    <property type="entry name" value="OMP_bac"/>
</dbReference>
<keyword evidence="3" id="KW-0998">Cell outer membrane</keyword>
<keyword evidence="8" id="KW-0966">Cell projection</keyword>
<evidence type="ECO:0000256" key="1">
    <source>
        <dbReference type="ARBA" id="ARBA00004442"/>
    </source>
</evidence>
<feature type="signal peptide" evidence="6">
    <location>
        <begin position="1"/>
        <end position="25"/>
    </location>
</feature>
<name>A0A2G8TBA0_9BURK</name>
<evidence type="ECO:0000256" key="5">
    <source>
        <dbReference type="SAM" id="MobiDB-lite"/>
    </source>
</evidence>
<evidence type="ECO:0000256" key="3">
    <source>
        <dbReference type="ARBA" id="ARBA00023237"/>
    </source>
</evidence>
<organism evidence="8 9">
    <name type="scientific">Massilia eurypsychrophila</name>
    <dbReference type="NCBI Taxonomy" id="1485217"/>
    <lineage>
        <taxon>Bacteria</taxon>
        <taxon>Pseudomonadati</taxon>
        <taxon>Pseudomonadota</taxon>
        <taxon>Betaproteobacteria</taxon>
        <taxon>Burkholderiales</taxon>
        <taxon>Oxalobacteraceae</taxon>
        <taxon>Telluria group</taxon>
        <taxon>Massilia</taxon>
    </lineage>
</organism>
<dbReference type="EMBL" id="PDOC01000014">
    <property type="protein sequence ID" value="PIL43337.1"/>
    <property type="molecule type" value="Genomic_DNA"/>
</dbReference>
<reference evidence="8 9" key="1">
    <citation type="submission" date="2017-10" db="EMBL/GenBank/DDBJ databases">
        <title>Massilia psychrophilum sp. nov., a novel purple-pigmented bacterium isolated from Tianshan glacier, Xinjiang Municipality, China.</title>
        <authorList>
            <person name="Wang H."/>
        </authorList>
    </citation>
    <scope>NUCLEOTIDE SEQUENCE [LARGE SCALE GENOMIC DNA]</scope>
    <source>
        <strain evidence="8 9">JCM 30074</strain>
    </source>
</reference>
<dbReference type="InterPro" id="IPR006665">
    <property type="entry name" value="OmpA-like"/>
</dbReference>
<dbReference type="RefSeq" id="WP_099791059.1">
    <property type="nucleotide sequence ID" value="NZ_JBHLYV010000096.1"/>
</dbReference>
<evidence type="ECO:0000256" key="4">
    <source>
        <dbReference type="PROSITE-ProRule" id="PRU00473"/>
    </source>
</evidence>
<keyword evidence="9" id="KW-1185">Reference proteome</keyword>
<dbReference type="PROSITE" id="PS51123">
    <property type="entry name" value="OMPA_2"/>
    <property type="match status" value="1"/>
</dbReference>
<protein>
    <submittedName>
        <fullName evidence="8">Flagellar motor protein MotB</fullName>
    </submittedName>
</protein>
<sequence length="199" mass="20887">MSGIAGKLGVACIAGALLMMGAPSAAQTHDVLKSDATAQTFLDALTPAREAPLPQERRSRSLKVMKSEPEGGGGAAAAPAKVAAKPASASVMITFETESSTLSADSKRILSNLAIALNSAQLAQFRFNIEGHADARGTGERNMRLSQERAQAVREHLVGQLRVAPARLVALGKGDTEQLNKEHPAAAENRRVRIVTLTE</sequence>
<dbReference type="InterPro" id="IPR050330">
    <property type="entry name" value="Bact_OuterMem_StrucFunc"/>
</dbReference>
<evidence type="ECO:0000313" key="9">
    <source>
        <dbReference type="Proteomes" id="UP000230390"/>
    </source>
</evidence>
<keyword evidence="6" id="KW-0732">Signal</keyword>
<dbReference type="InterPro" id="IPR036737">
    <property type="entry name" value="OmpA-like_sf"/>
</dbReference>
<comment type="caution">
    <text evidence="8">The sequence shown here is derived from an EMBL/GenBank/DDBJ whole genome shotgun (WGS) entry which is preliminary data.</text>
</comment>
<keyword evidence="2 4" id="KW-0472">Membrane</keyword>
<feature type="domain" description="OmpA-like" evidence="7">
    <location>
        <begin position="82"/>
        <end position="199"/>
    </location>
</feature>
<dbReference type="Gene3D" id="3.30.1330.60">
    <property type="entry name" value="OmpA-like domain"/>
    <property type="match status" value="1"/>
</dbReference>
<dbReference type="SUPFAM" id="SSF103088">
    <property type="entry name" value="OmpA-like"/>
    <property type="match status" value="1"/>
</dbReference>
<evidence type="ECO:0000259" key="7">
    <source>
        <dbReference type="PROSITE" id="PS51123"/>
    </source>
</evidence>
<dbReference type="PANTHER" id="PTHR30329">
    <property type="entry name" value="STATOR ELEMENT OF FLAGELLAR MOTOR COMPLEX"/>
    <property type="match status" value="1"/>
</dbReference>
<feature type="region of interest" description="Disordered" evidence="5">
    <location>
        <begin position="49"/>
        <end position="79"/>
    </location>
</feature>
<dbReference type="OrthoDB" id="9805832at2"/>